<evidence type="ECO:0000313" key="3">
    <source>
        <dbReference type="EMBL" id="TRX75909.1"/>
    </source>
</evidence>
<feature type="signal peptide" evidence="1">
    <location>
        <begin position="1"/>
        <end position="23"/>
    </location>
</feature>
<comment type="caution">
    <text evidence="3">The sequence shown here is derived from an EMBL/GenBank/DDBJ whole genome shotgun (WGS) entry which is preliminary data.</text>
</comment>
<feature type="chain" id="PRO_5021872102" evidence="1">
    <location>
        <begin position="24"/>
        <end position="88"/>
    </location>
</feature>
<accession>A0A553H2G2</accession>
<organism evidence="3 4">
    <name type="scientific">Pseudomonas mangiferae</name>
    <dbReference type="NCBI Taxonomy" id="2593654"/>
    <lineage>
        <taxon>Bacteria</taxon>
        <taxon>Pseudomonadati</taxon>
        <taxon>Pseudomonadota</taxon>
        <taxon>Gammaproteobacteria</taxon>
        <taxon>Pseudomonadales</taxon>
        <taxon>Pseudomonadaceae</taxon>
        <taxon>Pseudomonas</taxon>
    </lineage>
</organism>
<protein>
    <submittedName>
        <fullName evidence="3">PepSY domain-containing protein</fullName>
    </submittedName>
</protein>
<keyword evidence="4" id="KW-1185">Reference proteome</keyword>
<dbReference type="RefSeq" id="WP_143487301.1">
    <property type="nucleotide sequence ID" value="NZ_VJOY01000003.1"/>
</dbReference>
<sequence>MLKKTLAAAVATVSCLAAGAALADRPGADWITIEQAIDKAKAAGYTQINKIEADNDGYWEGEGLKKDTKVYEFRIDGKTGNVLRDKED</sequence>
<evidence type="ECO:0000256" key="1">
    <source>
        <dbReference type="SAM" id="SignalP"/>
    </source>
</evidence>
<dbReference type="Pfam" id="PF13670">
    <property type="entry name" value="PepSY_2"/>
    <property type="match status" value="1"/>
</dbReference>
<dbReference type="AlphaFoldDB" id="A0A553H2G2"/>
<dbReference type="Gene3D" id="3.10.450.40">
    <property type="match status" value="1"/>
</dbReference>
<gene>
    <name evidence="3" type="ORF">FM069_05595</name>
</gene>
<evidence type="ECO:0000313" key="4">
    <source>
        <dbReference type="Proteomes" id="UP000315235"/>
    </source>
</evidence>
<dbReference type="EMBL" id="VJOY01000003">
    <property type="protein sequence ID" value="TRX75909.1"/>
    <property type="molecule type" value="Genomic_DNA"/>
</dbReference>
<keyword evidence="1" id="KW-0732">Signal</keyword>
<dbReference type="PROSITE" id="PS51257">
    <property type="entry name" value="PROKAR_LIPOPROTEIN"/>
    <property type="match status" value="1"/>
</dbReference>
<feature type="domain" description="PepSY" evidence="2">
    <location>
        <begin position="8"/>
        <end position="85"/>
    </location>
</feature>
<name>A0A553H2G2_9PSED</name>
<dbReference type="Proteomes" id="UP000315235">
    <property type="component" value="Unassembled WGS sequence"/>
</dbReference>
<dbReference type="OrthoDB" id="9134997at2"/>
<dbReference type="InterPro" id="IPR025711">
    <property type="entry name" value="PepSY"/>
</dbReference>
<reference evidence="3 4" key="1">
    <citation type="submission" date="2019-07" db="EMBL/GenBank/DDBJ databases">
        <title>Pseudomonas mangiferae sp. nov., isolated from bark of mango tree in Thailand.</title>
        <authorList>
            <person name="Srisuk N."/>
            <person name="Anurat P."/>
        </authorList>
    </citation>
    <scope>NUCLEOTIDE SEQUENCE [LARGE SCALE GENOMIC DNA]</scope>
    <source>
        <strain evidence="3 4">DMKU_BBB3-04</strain>
    </source>
</reference>
<proteinExistence type="predicted"/>
<evidence type="ECO:0000259" key="2">
    <source>
        <dbReference type="Pfam" id="PF13670"/>
    </source>
</evidence>